<keyword evidence="5" id="KW-1185">Reference proteome</keyword>
<comment type="caution">
    <text evidence="4">The sequence shown here is derived from an EMBL/GenBank/DDBJ whole genome shotgun (WGS) entry which is preliminary data.</text>
</comment>
<dbReference type="EMBL" id="JAVDWU010000004">
    <property type="protein sequence ID" value="MDR7150394.1"/>
    <property type="molecule type" value="Genomic_DNA"/>
</dbReference>
<dbReference type="Proteomes" id="UP001265700">
    <property type="component" value="Unassembled WGS sequence"/>
</dbReference>
<reference evidence="4 5" key="1">
    <citation type="submission" date="2023-07" db="EMBL/GenBank/DDBJ databases">
        <title>Sorghum-associated microbial communities from plants grown in Nebraska, USA.</title>
        <authorList>
            <person name="Schachtman D."/>
        </authorList>
    </citation>
    <scope>NUCLEOTIDE SEQUENCE [LARGE SCALE GENOMIC DNA]</scope>
    <source>
        <strain evidence="4 5">4249</strain>
    </source>
</reference>
<dbReference type="PANTHER" id="PTHR43877">
    <property type="entry name" value="AMINOALKYLPHOSPHONATE N-ACETYLTRANSFERASE-RELATED-RELATED"/>
    <property type="match status" value="1"/>
</dbReference>
<dbReference type="InterPro" id="IPR050832">
    <property type="entry name" value="Bact_Acetyltransf"/>
</dbReference>
<keyword evidence="2" id="KW-0012">Acyltransferase</keyword>
<dbReference type="Pfam" id="PF13673">
    <property type="entry name" value="Acetyltransf_10"/>
    <property type="match status" value="1"/>
</dbReference>
<keyword evidence="1" id="KW-0808">Transferase</keyword>
<name>A0ABU1WM71_9BURK</name>
<dbReference type="PROSITE" id="PS51186">
    <property type="entry name" value="GNAT"/>
    <property type="match status" value="1"/>
</dbReference>
<dbReference type="RefSeq" id="WP_310315836.1">
    <property type="nucleotide sequence ID" value="NZ_JAVDWU010000004.1"/>
</dbReference>
<evidence type="ECO:0000256" key="1">
    <source>
        <dbReference type="ARBA" id="ARBA00022679"/>
    </source>
</evidence>
<dbReference type="Gene3D" id="3.40.630.30">
    <property type="match status" value="1"/>
</dbReference>
<protein>
    <submittedName>
        <fullName evidence="4">GNAT superfamily N-acetyltransferase</fullName>
    </submittedName>
</protein>
<evidence type="ECO:0000313" key="4">
    <source>
        <dbReference type="EMBL" id="MDR7150394.1"/>
    </source>
</evidence>
<dbReference type="InterPro" id="IPR000182">
    <property type="entry name" value="GNAT_dom"/>
</dbReference>
<feature type="domain" description="N-acetyltransferase" evidence="3">
    <location>
        <begin position="3"/>
        <end position="156"/>
    </location>
</feature>
<evidence type="ECO:0000256" key="2">
    <source>
        <dbReference type="ARBA" id="ARBA00023315"/>
    </source>
</evidence>
<dbReference type="CDD" id="cd04301">
    <property type="entry name" value="NAT_SF"/>
    <property type="match status" value="1"/>
</dbReference>
<dbReference type="SUPFAM" id="SSF55729">
    <property type="entry name" value="Acyl-CoA N-acyltransferases (Nat)"/>
    <property type="match status" value="1"/>
</dbReference>
<evidence type="ECO:0000259" key="3">
    <source>
        <dbReference type="PROSITE" id="PS51186"/>
    </source>
</evidence>
<dbReference type="InterPro" id="IPR016181">
    <property type="entry name" value="Acyl_CoA_acyltransferase"/>
</dbReference>
<accession>A0ABU1WM71</accession>
<evidence type="ECO:0000313" key="5">
    <source>
        <dbReference type="Proteomes" id="UP001265700"/>
    </source>
</evidence>
<proteinExistence type="predicted"/>
<sequence>MTIHVRQARPEDAAAACRVVRNAIEQCCAEDHEGDPARMDAWLRNKTPENFVTWIQRDDLYCVVAGGKADVIGFGMASAAGELLLCYVAPAVLHQGVGKALLQEIEQWASAAGLTELRLESTKTALAFYKRNDFVACGPAVSFAGMAGHPMRKVLPDAAPPK</sequence>
<gene>
    <name evidence="4" type="ORF">J2W49_002352</name>
</gene>
<dbReference type="PANTHER" id="PTHR43877:SF2">
    <property type="entry name" value="AMINOALKYLPHOSPHONATE N-ACETYLTRANSFERASE-RELATED"/>
    <property type="match status" value="1"/>
</dbReference>
<organism evidence="4 5">
    <name type="scientific">Hydrogenophaga palleronii</name>
    <dbReference type="NCBI Taxonomy" id="65655"/>
    <lineage>
        <taxon>Bacteria</taxon>
        <taxon>Pseudomonadati</taxon>
        <taxon>Pseudomonadota</taxon>
        <taxon>Betaproteobacteria</taxon>
        <taxon>Burkholderiales</taxon>
        <taxon>Comamonadaceae</taxon>
        <taxon>Hydrogenophaga</taxon>
    </lineage>
</organism>